<dbReference type="EMBL" id="ML178829">
    <property type="protein sequence ID" value="TFL00365.1"/>
    <property type="molecule type" value="Genomic_DNA"/>
</dbReference>
<dbReference type="OrthoDB" id="5514856at2759"/>
<dbReference type="Proteomes" id="UP000305067">
    <property type="component" value="Unassembled WGS sequence"/>
</dbReference>
<feature type="region of interest" description="Disordered" evidence="1">
    <location>
        <begin position="1"/>
        <end position="26"/>
    </location>
</feature>
<sequence length="78" mass="8202">MSRRAAPASSGFLPSSGPSARRVGPASTANESFITRFFREEIFAPEKIPGNLSVAVAVTMFVGGVSAVRTWGEMMVPA</sequence>
<dbReference type="AlphaFoldDB" id="A0A5C3QE65"/>
<evidence type="ECO:0000313" key="3">
    <source>
        <dbReference type="Proteomes" id="UP000305067"/>
    </source>
</evidence>
<evidence type="ECO:0000256" key="1">
    <source>
        <dbReference type="SAM" id="MobiDB-lite"/>
    </source>
</evidence>
<organism evidence="2 3">
    <name type="scientific">Pterulicium gracile</name>
    <dbReference type="NCBI Taxonomy" id="1884261"/>
    <lineage>
        <taxon>Eukaryota</taxon>
        <taxon>Fungi</taxon>
        <taxon>Dikarya</taxon>
        <taxon>Basidiomycota</taxon>
        <taxon>Agaricomycotina</taxon>
        <taxon>Agaricomycetes</taxon>
        <taxon>Agaricomycetidae</taxon>
        <taxon>Agaricales</taxon>
        <taxon>Pleurotineae</taxon>
        <taxon>Pterulaceae</taxon>
        <taxon>Pterulicium</taxon>
    </lineage>
</organism>
<protein>
    <submittedName>
        <fullName evidence="2">Uncharacterized protein</fullName>
    </submittedName>
</protein>
<reference evidence="2 3" key="1">
    <citation type="journal article" date="2019" name="Nat. Ecol. Evol.">
        <title>Megaphylogeny resolves global patterns of mushroom evolution.</title>
        <authorList>
            <person name="Varga T."/>
            <person name="Krizsan K."/>
            <person name="Foldi C."/>
            <person name="Dima B."/>
            <person name="Sanchez-Garcia M."/>
            <person name="Sanchez-Ramirez S."/>
            <person name="Szollosi G.J."/>
            <person name="Szarkandi J.G."/>
            <person name="Papp V."/>
            <person name="Albert L."/>
            <person name="Andreopoulos W."/>
            <person name="Angelini C."/>
            <person name="Antonin V."/>
            <person name="Barry K.W."/>
            <person name="Bougher N.L."/>
            <person name="Buchanan P."/>
            <person name="Buyck B."/>
            <person name="Bense V."/>
            <person name="Catcheside P."/>
            <person name="Chovatia M."/>
            <person name="Cooper J."/>
            <person name="Damon W."/>
            <person name="Desjardin D."/>
            <person name="Finy P."/>
            <person name="Geml J."/>
            <person name="Haridas S."/>
            <person name="Hughes K."/>
            <person name="Justo A."/>
            <person name="Karasinski D."/>
            <person name="Kautmanova I."/>
            <person name="Kiss B."/>
            <person name="Kocsube S."/>
            <person name="Kotiranta H."/>
            <person name="LaButti K.M."/>
            <person name="Lechner B.E."/>
            <person name="Liimatainen K."/>
            <person name="Lipzen A."/>
            <person name="Lukacs Z."/>
            <person name="Mihaltcheva S."/>
            <person name="Morgado L.N."/>
            <person name="Niskanen T."/>
            <person name="Noordeloos M.E."/>
            <person name="Ohm R.A."/>
            <person name="Ortiz-Santana B."/>
            <person name="Ovrebo C."/>
            <person name="Racz N."/>
            <person name="Riley R."/>
            <person name="Savchenko A."/>
            <person name="Shiryaev A."/>
            <person name="Soop K."/>
            <person name="Spirin V."/>
            <person name="Szebenyi C."/>
            <person name="Tomsovsky M."/>
            <person name="Tulloss R.E."/>
            <person name="Uehling J."/>
            <person name="Grigoriev I.V."/>
            <person name="Vagvolgyi C."/>
            <person name="Papp T."/>
            <person name="Martin F.M."/>
            <person name="Miettinen O."/>
            <person name="Hibbett D.S."/>
            <person name="Nagy L.G."/>
        </authorList>
    </citation>
    <scope>NUCLEOTIDE SEQUENCE [LARGE SCALE GENOMIC DNA]</scope>
    <source>
        <strain evidence="2 3">CBS 309.79</strain>
    </source>
</reference>
<keyword evidence="3" id="KW-1185">Reference proteome</keyword>
<proteinExistence type="predicted"/>
<gene>
    <name evidence="2" type="ORF">BDV98DRAFT_509103</name>
</gene>
<evidence type="ECO:0000313" key="2">
    <source>
        <dbReference type="EMBL" id="TFL00365.1"/>
    </source>
</evidence>
<accession>A0A5C3QE65</accession>
<name>A0A5C3QE65_9AGAR</name>